<proteinExistence type="predicted"/>
<dbReference type="Pfam" id="PF12081">
    <property type="entry name" value="GldM_1st"/>
    <property type="match status" value="1"/>
</dbReference>
<dbReference type="Proteomes" id="UP001595818">
    <property type="component" value="Unassembled WGS sequence"/>
</dbReference>
<evidence type="ECO:0000313" key="5">
    <source>
        <dbReference type="EMBL" id="MFC4872298.1"/>
    </source>
</evidence>
<evidence type="ECO:0000259" key="3">
    <source>
        <dbReference type="Pfam" id="PF21601"/>
    </source>
</evidence>
<feature type="domain" description="Gliding motility-associated protein GldM N-terminal" evidence="2">
    <location>
        <begin position="31"/>
        <end position="224"/>
    </location>
</feature>
<protein>
    <submittedName>
        <fullName evidence="5">Gliding motility protein GldM</fullName>
    </submittedName>
</protein>
<dbReference type="InterPro" id="IPR048406">
    <property type="entry name" value="GldM_Ig-like-2"/>
</dbReference>
<accession>A0ABV9T0S4</accession>
<feature type="domain" description="Gliding motility-associated protein GldM C-terminal" evidence="1">
    <location>
        <begin position="415"/>
        <end position="531"/>
    </location>
</feature>
<sequence length="534" mass="58093">MAGGKETPRQKMIGMMYLVLTALLALQVSNQILQKFVLINDGLERTSKNYIQKNEFSVNIIASTVEQQGSNELDLPKVDAARQIRTMSADLYQYLEDQKRNLIEVSNAINDEGDFKTAALKNVDIPGNIFNNNRIGYEMQERLNSYPDEISGILAGLGINLTFENLAKDARDIDLFRNNVDVNYKDYVNLNYVKSPIGAVLAIISQHQNEVLNVESEALTAITNSLGSFIFEADKLMPRVAANSNVVAAGTKFEADLFLASSSSSAELRMSADGREVPVVDGFGKIEFNVAPASNYDDRGLAPRILKGEITVPIGGKDSLFTIDYEYFVAQPVIKVSSEVVNQLFAECANELFIDVPALGNSYAPDFSVSGGQAIRGSRPGDVTIIPGSSGKVNIGVSSGGNRIGSVEYDIRPVPAPTIRPYSGDRAIDLQNPSAISALSNFKVRAIPEPTFGRTMPKDANFEVTAGEVRLVRNDVPRATVNISGEDVAIRTSLLAQAQPGDRLVVIVNEVTRTNFQGNKIKSSVNEVFPISLR</sequence>
<dbReference type="EMBL" id="JBHSJJ010000005">
    <property type="protein sequence ID" value="MFC4872298.1"/>
    <property type="molecule type" value="Genomic_DNA"/>
</dbReference>
<dbReference type="Pfam" id="PF21602">
    <property type="entry name" value="GldM_3rd"/>
    <property type="match status" value="1"/>
</dbReference>
<comment type="caution">
    <text evidence="5">The sequence shown here is derived from an EMBL/GenBank/DDBJ whole genome shotgun (WGS) entry which is preliminary data.</text>
</comment>
<dbReference type="InterPro" id="IPR019859">
    <property type="entry name" value="Motility-assoc_prot_GldM"/>
</dbReference>
<feature type="domain" description="Gliding motility-associated protein GldM first immunoglobulin-like" evidence="3">
    <location>
        <begin position="229"/>
        <end position="331"/>
    </location>
</feature>
<dbReference type="RefSeq" id="WP_377064563.1">
    <property type="nucleotide sequence ID" value="NZ_JBHSJJ010000005.1"/>
</dbReference>
<evidence type="ECO:0000259" key="1">
    <source>
        <dbReference type="Pfam" id="PF12080"/>
    </source>
</evidence>
<reference evidence="6" key="1">
    <citation type="journal article" date="2019" name="Int. J. Syst. Evol. Microbiol.">
        <title>The Global Catalogue of Microorganisms (GCM) 10K type strain sequencing project: providing services to taxonomists for standard genome sequencing and annotation.</title>
        <authorList>
            <consortium name="The Broad Institute Genomics Platform"/>
            <consortium name="The Broad Institute Genome Sequencing Center for Infectious Disease"/>
            <person name="Wu L."/>
            <person name="Ma J."/>
        </authorList>
    </citation>
    <scope>NUCLEOTIDE SEQUENCE [LARGE SCALE GENOMIC DNA]</scope>
    <source>
        <strain evidence="6">CGMCC 4.7466</strain>
    </source>
</reference>
<dbReference type="InterPro" id="IPR022719">
    <property type="entry name" value="Motility-assoc_prot_GldM_C"/>
</dbReference>
<dbReference type="Pfam" id="PF21601">
    <property type="entry name" value="GldM_2nd"/>
    <property type="match status" value="1"/>
</dbReference>
<organism evidence="5 6">
    <name type="scientific">Negadavirga shengliensis</name>
    <dbReference type="NCBI Taxonomy" id="1389218"/>
    <lineage>
        <taxon>Bacteria</taxon>
        <taxon>Pseudomonadati</taxon>
        <taxon>Bacteroidota</taxon>
        <taxon>Cytophagia</taxon>
        <taxon>Cytophagales</taxon>
        <taxon>Cyclobacteriaceae</taxon>
        <taxon>Negadavirga</taxon>
    </lineage>
</organism>
<keyword evidence="6" id="KW-1185">Reference proteome</keyword>
<name>A0ABV9T0S4_9BACT</name>
<dbReference type="Pfam" id="PF12080">
    <property type="entry name" value="GldM_4th"/>
    <property type="match status" value="1"/>
</dbReference>
<evidence type="ECO:0000313" key="6">
    <source>
        <dbReference type="Proteomes" id="UP001595818"/>
    </source>
</evidence>
<gene>
    <name evidence="5" type="primary">gldM</name>
    <name evidence="5" type="ORF">ACFPFU_11395</name>
</gene>
<dbReference type="InterPro" id="IPR048405">
    <property type="entry name" value="GldM_Ig-like-1"/>
</dbReference>
<feature type="domain" description="Gliding motility-associated protein GldM second immunoglobulin-like" evidence="4">
    <location>
        <begin position="333"/>
        <end position="412"/>
    </location>
</feature>
<evidence type="ECO:0000259" key="4">
    <source>
        <dbReference type="Pfam" id="PF21602"/>
    </source>
</evidence>
<dbReference type="NCBIfam" id="TIGR03517">
    <property type="entry name" value="GldM_gliding"/>
    <property type="match status" value="1"/>
</dbReference>
<evidence type="ECO:0000259" key="2">
    <source>
        <dbReference type="Pfam" id="PF12081"/>
    </source>
</evidence>
<dbReference type="InterPro" id="IPR022720">
    <property type="entry name" value="Motility-assoc_prot_GldM_N"/>
</dbReference>